<sequence>MSTITTAQSLTATLRPWRDFLDPTSLSIPSSLSDATSRISHNLTHYFSNYALVVLLVLFLSLLYHPFSLIVFLLLFAAWLFLFFSRSEPLSLFGFAIDQRLVVGLLGVITVVALIFTSVWLNVVVSILVAAVLVCLHAAFRVTDDLVQDSPYGALLPDSPRGPYSGV</sequence>
<comment type="function">
    <text evidence="1 7">May be involved in both secretory and endocytic intracellular trafficking in the endosomal/prevacuolar compartments.</text>
</comment>
<comment type="subcellular location">
    <subcellularLocation>
        <location evidence="2">Endomembrane system</location>
        <topology evidence="2">Multi-pass membrane protein</topology>
    </subcellularLocation>
    <subcellularLocation>
        <location evidence="7">Membrane</location>
        <topology evidence="7">Multi-pass membrane protein</topology>
    </subcellularLocation>
</comment>
<dbReference type="AlphaFoldDB" id="A0A2N9IZW4"/>
<feature type="transmembrane region" description="Helical" evidence="7">
    <location>
        <begin position="50"/>
        <end position="83"/>
    </location>
</feature>
<dbReference type="EMBL" id="OIVN01006282">
    <property type="protein sequence ID" value="SPD29713.1"/>
    <property type="molecule type" value="Genomic_DNA"/>
</dbReference>
<dbReference type="Pfam" id="PF03208">
    <property type="entry name" value="PRA1"/>
    <property type="match status" value="1"/>
</dbReference>
<dbReference type="PANTHER" id="PTHR19317:SF81">
    <property type="entry name" value="PRA1 FAMILY PROTEIN D"/>
    <property type="match status" value="1"/>
</dbReference>
<comment type="similarity">
    <text evidence="3 7">Belongs to the PRA1 family.</text>
</comment>
<evidence type="ECO:0000256" key="5">
    <source>
        <dbReference type="ARBA" id="ARBA00022989"/>
    </source>
</evidence>
<evidence type="ECO:0000313" key="8">
    <source>
        <dbReference type="EMBL" id="SPD29713.1"/>
    </source>
</evidence>
<keyword evidence="7" id="KW-0813">Transport</keyword>
<evidence type="ECO:0000256" key="4">
    <source>
        <dbReference type="ARBA" id="ARBA00022692"/>
    </source>
</evidence>
<organism evidence="8">
    <name type="scientific">Fagus sylvatica</name>
    <name type="common">Beechnut</name>
    <dbReference type="NCBI Taxonomy" id="28930"/>
    <lineage>
        <taxon>Eukaryota</taxon>
        <taxon>Viridiplantae</taxon>
        <taxon>Streptophyta</taxon>
        <taxon>Embryophyta</taxon>
        <taxon>Tracheophyta</taxon>
        <taxon>Spermatophyta</taxon>
        <taxon>Magnoliopsida</taxon>
        <taxon>eudicotyledons</taxon>
        <taxon>Gunneridae</taxon>
        <taxon>Pentapetalae</taxon>
        <taxon>rosids</taxon>
        <taxon>fabids</taxon>
        <taxon>Fagales</taxon>
        <taxon>Fagaceae</taxon>
        <taxon>Fagus</taxon>
    </lineage>
</organism>
<accession>A0A2N9IZW4</accession>
<keyword evidence="4 7" id="KW-0812">Transmembrane</keyword>
<dbReference type="GO" id="GO:0016192">
    <property type="term" value="P:vesicle-mediated transport"/>
    <property type="evidence" value="ECO:0007669"/>
    <property type="project" value="UniProtKB-ARBA"/>
</dbReference>
<name>A0A2N9IZW4_FAGSY</name>
<feature type="transmembrane region" description="Helical" evidence="7">
    <location>
        <begin position="90"/>
        <end position="113"/>
    </location>
</feature>
<dbReference type="GO" id="GO:0016020">
    <property type="term" value="C:membrane"/>
    <property type="evidence" value="ECO:0007669"/>
    <property type="project" value="UniProtKB-SubCell"/>
</dbReference>
<keyword evidence="5 7" id="KW-1133">Transmembrane helix</keyword>
<evidence type="ECO:0000256" key="7">
    <source>
        <dbReference type="RuleBase" id="RU363107"/>
    </source>
</evidence>
<dbReference type="PANTHER" id="PTHR19317">
    <property type="entry name" value="PRENYLATED RAB ACCEPTOR 1-RELATED"/>
    <property type="match status" value="1"/>
</dbReference>
<gene>
    <name evidence="8" type="ORF">FSB_LOCUS57595</name>
</gene>
<feature type="transmembrane region" description="Helical" evidence="7">
    <location>
        <begin position="119"/>
        <end position="140"/>
    </location>
</feature>
<reference evidence="8" key="1">
    <citation type="submission" date="2018-02" db="EMBL/GenBank/DDBJ databases">
        <authorList>
            <person name="Cohen D.B."/>
            <person name="Kent A.D."/>
        </authorList>
    </citation>
    <scope>NUCLEOTIDE SEQUENCE</scope>
</reference>
<evidence type="ECO:0000256" key="1">
    <source>
        <dbReference type="ARBA" id="ARBA00002501"/>
    </source>
</evidence>
<protein>
    <recommendedName>
        <fullName evidence="7">PRA1 family protein</fullName>
    </recommendedName>
</protein>
<dbReference type="InterPro" id="IPR004895">
    <property type="entry name" value="Prenylated_rab_accept_PRA1"/>
</dbReference>
<dbReference type="GO" id="GO:0005794">
    <property type="term" value="C:Golgi apparatus"/>
    <property type="evidence" value="ECO:0007669"/>
    <property type="project" value="TreeGrafter"/>
</dbReference>
<evidence type="ECO:0000256" key="2">
    <source>
        <dbReference type="ARBA" id="ARBA00004127"/>
    </source>
</evidence>
<dbReference type="GO" id="GO:0005783">
    <property type="term" value="C:endoplasmic reticulum"/>
    <property type="evidence" value="ECO:0007669"/>
    <property type="project" value="UniProtKB-ARBA"/>
</dbReference>
<keyword evidence="6 7" id="KW-0472">Membrane</keyword>
<proteinExistence type="inferred from homology"/>
<evidence type="ECO:0000256" key="3">
    <source>
        <dbReference type="ARBA" id="ARBA00006483"/>
    </source>
</evidence>
<evidence type="ECO:0000256" key="6">
    <source>
        <dbReference type="ARBA" id="ARBA00023136"/>
    </source>
</evidence>